<dbReference type="FunCoup" id="A0A6J2WXC4">
    <property type="interactions" value="42"/>
</dbReference>
<feature type="compositionally biased region" description="Polar residues" evidence="9">
    <location>
        <begin position="141"/>
        <end position="155"/>
    </location>
</feature>
<dbReference type="GO" id="GO:0005634">
    <property type="term" value="C:nucleus"/>
    <property type="evidence" value="ECO:0007669"/>
    <property type="project" value="InterPro"/>
</dbReference>
<evidence type="ECO:0000256" key="8">
    <source>
        <dbReference type="ARBA" id="ARBA00046435"/>
    </source>
</evidence>
<dbReference type="InParanoid" id="A0A6J2WXC4"/>
<reference evidence="11" key="1">
    <citation type="submission" date="2025-08" db="UniProtKB">
        <authorList>
            <consortium name="RefSeq"/>
        </authorList>
    </citation>
    <scope>IDENTIFICATION</scope>
</reference>
<comment type="function">
    <text evidence="7">Microtubule inner protein (MIP) part of the dynein-decorated doublet microtubules (DMTs) in cilia axoneme, which is required for motile cilia beating.</text>
</comment>
<evidence type="ECO:0000256" key="9">
    <source>
        <dbReference type="SAM" id="MobiDB-lite"/>
    </source>
</evidence>
<evidence type="ECO:0000256" key="7">
    <source>
        <dbReference type="ARBA" id="ARBA00035003"/>
    </source>
</evidence>
<dbReference type="CTD" id="64776"/>
<keyword evidence="4" id="KW-0969">Cilium</keyword>
<keyword evidence="6" id="KW-0966">Cell projection</keyword>
<feature type="compositionally biased region" description="Basic and acidic residues" evidence="9">
    <location>
        <begin position="87"/>
        <end position="101"/>
    </location>
</feature>
<proteinExistence type="predicted"/>
<keyword evidence="3 11" id="KW-0282">Flagellum</keyword>
<dbReference type="GeneID" id="115828883"/>
<organism evidence="10 11">
    <name type="scientific">Chanos chanos</name>
    <name type="common">Milkfish</name>
    <name type="synonym">Mugil chanos</name>
    <dbReference type="NCBI Taxonomy" id="29144"/>
    <lineage>
        <taxon>Eukaryota</taxon>
        <taxon>Metazoa</taxon>
        <taxon>Chordata</taxon>
        <taxon>Craniata</taxon>
        <taxon>Vertebrata</taxon>
        <taxon>Euteleostomi</taxon>
        <taxon>Actinopterygii</taxon>
        <taxon>Neopterygii</taxon>
        <taxon>Teleostei</taxon>
        <taxon>Ostariophysi</taxon>
        <taxon>Gonorynchiformes</taxon>
        <taxon>Chanidae</taxon>
        <taxon>Chanos</taxon>
    </lineage>
</organism>
<keyword evidence="5" id="KW-0206">Cytoskeleton</keyword>
<dbReference type="GO" id="GO:0030317">
    <property type="term" value="P:flagellated sperm motility"/>
    <property type="evidence" value="ECO:0007669"/>
    <property type="project" value="InterPro"/>
</dbReference>
<evidence type="ECO:0000256" key="4">
    <source>
        <dbReference type="ARBA" id="ARBA00023069"/>
    </source>
</evidence>
<dbReference type="InterPro" id="IPR009524">
    <property type="entry name" value="CFAP68"/>
</dbReference>
<keyword evidence="2" id="KW-0963">Cytoplasm</keyword>
<dbReference type="GO" id="GO:0005930">
    <property type="term" value="C:axoneme"/>
    <property type="evidence" value="ECO:0007669"/>
    <property type="project" value="UniProtKB-ARBA"/>
</dbReference>
<dbReference type="Proteomes" id="UP000504632">
    <property type="component" value="Chromosome 15"/>
</dbReference>
<evidence type="ECO:0000256" key="3">
    <source>
        <dbReference type="ARBA" id="ARBA00022846"/>
    </source>
</evidence>
<evidence type="ECO:0000256" key="6">
    <source>
        <dbReference type="ARBA" id="ARBA00023273"/>
    </source>
</evidence>
<evidence type="ECO:0000313" key="10">
    <source>
        <dbReference type="Proteomes" id="UP000504632"/>
    </source>
</evidence>
<sequence length="155" mass="18000">MGSPPFHYMLRASGQSEVWYDFTAECKFRQYGWRCSTSEDAYSTATLIGNWSEQRFDTRHARAAYRPLPSQFSHYFETTYSSTYNKGENRPIHRTLGREPRSFPGHQPELDPPHTKGVPNSCYRLDFREHVQNNKSEESSPYRQTSAGHPPSQES</sequence>
<dbReference type="PANTHER" id="PTHR31180:SF3">
    <property type="entry name" value="EXPRESSED SEQUENCE EH456644"/>
    <property type="match status" value="1"/>
</dbReference>
<feature type="compositionally biased region" description="Basic and acidic residues" evidence="9">
    <location>
        <begin position="125"/>
        <end position="140"/>
    </location>
</feature>
<keyword evidence="10" id="KW-1185">Reference proteome</keyword>
<accession>A0A6J2WXC4</accession>
<dbReference type="RefSeq" id="XP_030648841.1">
    <property type="nucleotide sequence ID" value="XM_030792981.1"/>
</dbReference>
<dbReference type="PANTHER" id="PTHR31180">
    <property type="entry name" value="CILIA- AND FLAGELLA-ASSOCIATED PROTEIN 107-RELATED"/>
    <property type="match status" value="1"/>
</dbReference>
<dbReference type="AlphaFoldDB" id="A0A6J2WXC4"/>
<dbReference type="Pfam" id="PF06608">
    <property type="entry name" value="CFAP68"/>
    <property type="match status" value="1"/>
</dbReference>
<dbReference type="OrthoDB" id="9970063at2759"/>
<feature type="region of interest" description="Disordered" evidence="9">
    <location>
        <begin position="83"/>
        <end position="155"/>
    </location>
</feature>
<evidence type="ECO:0000256" key="2">
    <source>
        <dbReference type="ARBA" id="ARBA00022490"/>
    </source>
</evidence>
<evidence type="ECO:0000256" key="5">
    <source>
        <dbReference type="ARBA" id="ARBA00023212"/>
    </source>
</evidence>
<evidence type="ECO:0000313" key="11">
    <source>
        <dbReference type="RefSeq" id="XP_030648841.1"/>
    </source>
</evidence>
<dbReference type="InterPro" id="IPR037662">
    <property type="entry name" value="CFAP68/107"/>
</dbReference>
<gene>
    <name evidence="11" type="primary">cfap68</name>
</gene>
<protein>
    <submittedName>
        <fullName evidence="11">Cilia- and flagella-associated protein 68</fullName>
    </submittedName>
</protein>
<name>A0A6J2WXC4_CHACN</name>
<comment type="subcellular location">
    <subcellularLocation>
        <location evidence="1">Cytoplasm</location>
        <location evidence="1">Cytoskeleton</location>
        <location evidence="1">Flagellum axoneme</location>
    </subcellularLocation>
</comment>
<evidence type="ECO:0000256" key="1">
    <source>
        <dbReference type="ARBA" id="ARBA00004611"/>
    </source>
</evidence>
<comment type="subunit">
    <text evidence="8">Microtubule inner protein component of sperm flagellar doublet microtubules.</text>
</comment>